<proteinExistence type="predicted"/>
<keyword evidence="3" id="KW-0732">Signal</keyword>
<sequence length="453" mass="49328">MLKYLKVFMLVVAAAEVNLADNNAGDEMAVAATSLCEEAAYLAGLRQHLKQKKQAKQRETETNKKLADKWRLAAATSDDNRKRCLYMALVHHTEQQAAADTVRLQRETDDIDAAFEIVDQQLGAITATLKFAQLKFDGGGSKQGGADTSTRTFRLDASNGGSPLCATPTAISKIVDKNKEPSFDKLHTIKTTNLEDLKKIVKGTQTTISRLNGCTAHASNNQAYSTTMRSCTCNAGGTLTGELERAPTTYHGTEKQLFEGNARSGPCLQKQLTQTNEKNREKDLSYLLCKALQATDAPEKPFSDLSGSQLQAETVVLLSIHNCDQNISAGQSRDGLSTSTEPKQYVKSAFGVDTAKFRTVFVDALKTLKPPVRTEKRIDATESVEELAGTVDAAAAAAHAEGERIKKEIEAEKKVAPTKTVDTKKEEDCKEETDKDKCNENKGVNTRMGSARL</sequence>
<feature type="signal peptide" evidence="3">
    <location>
        <begin position="1"/>
        <end position="20"/>
    </location>
</feature>
<accession>A0A1J0R6H5</accession>
<evidence type="ECO:0000313" key="4">
    <source>
        <dbReference type="EMBL" id="APD73461.1"/>
    </source>
</evidence>
<dbReference type="AlphaFoldDB" id="A0A1J0R6H5"/>
<organism evidence="4">
    <name type="scientific">Trypanosoma brucei</name>
    <dbReference type="NCBI Taxonomy" id="5691"/>
    <lineage>
        <taxon>Eukaryota</taxon>
        <taxon>Discoba</taxon>
        <taxon>Euglenozoa</taxon>
        <taxon>Kinetoplastea</taxon>
        <taxon>Metakinetoplastina</taxon>
        <taxon>Trypanosomatida</taxon>
        <taxon>Trypanosomatidae</taxon>
        <taxon>Trypanosoma</taxon>
    </lineage>
</organism>
<name>A0A1J0R6H5_9TRYP</name>
<feature type="compositionally biased region" description="Basic and acidic residues" evidence="2">
    <location>
        <begin position="415"/>
        <end position="440"/>
    </location>
</feature>
<feature type="chain" id="PRO_5012317280" evidence="3">
    <location>
        <begin position="21"/>
        <end position="453"/>
    </location>
</feature>
<protein>
    <submittedName>
        <fullName evidence="4">Variant surface glycoprotein 1125.1222</fullName>
    </submittedName>
</protein>
<keyword evidence="1" id="KW-0175">Coiled coil</keyword>
<feature type="region of interest" description="Disordered" evidence="2">
    <location>
        <begin position="415"/>
        <end position="453"/>
    </location>
</feature>
<evidence type="ECO:0000256" key="3">
    <source>
        <dbReference type="SAM" id="SignalP"/>
    </source>
</evidence>
<feature type="coiled-coil region" evidence="1">
    <location>
        <begin position="42"/>
        <end position="69"/>
    </location>
</feature>
<evidence type="ECO:0000256" key="2">
    <source>
        <dbReference type="SAM" id="MobiDB-lite"/>
    </source>
</evidence>
<feature type="compositionally biased region" description="Polar residues" evidence="2">
    <location>
        <begin position="443"/>
        <end position="453"/>
    </location>
</feature>
<reference evidence="4" key="1">
    <citation type="submission" date="2016-08" db="EMBL/GenBank/DDBJ databases">
        <title>VSG repertoire of Trypanosoma brucei EATRO 1125.</title>
        <authorList>
            <person name="Cross G.A."/>
        </authorList>
    </citation>
    <scope>NUCLEOTIDE SEQUENCE</scope>
    <source>
        <strain evidence="4">EATRO 1125</strain>
    </source>
</reference>
<dbReference type="EMBL" id="KX699505">
    <property type="protein sequence ID" value="APD73461.1"/>
    <property type="molecule type" value="Genomic_DNA"/>
</dbReference>
<dbReference type="VEuPathDB" id="TriTrypDB:Tb1125.9.17850"/>
<evidence type="ECO:0000256" key="1">
    <source>
        <dbReference type="SAM" id="Coils"/>
    </source>
</evidence>
<dbReference type="VEuPathDB" id="TriTrypDB:Tb427_000325200"/>
<dbReference type="SUPFAM" id="SSF58087">
    <property type="entry name" value="Variant surface glycoprotein (N-terminal domain)"/>
    <property type="match status" value="1"/>
</dbReference>